<keyword evidence="3" id="KW-1185">Reference proteome</keyword>
<feature type="transmembrane region" description="Helical" evidence="1">
    <location>
        <begin position="31"/>
        <end position="49"/>
    </location>
</feature>
<evidence type="ECO:0000313" key="2">
    <source>
        <dbReference type="EMBL" id="RNF39564.1"/>
    </source>
</evidence>
<feature type="transmembrane region" description="Helical" evidence="1">
    <location>
        <begin position="6"/>
        <end position="24"/>
    </location>
</feature>
<dbReference type="RefSeq" id="WP_123165264.1">
    <property type="nucleotide sequence ID" value="NZ_RIAX01000005.1"/>
</dbReference>
<dbReference type="AlphaFoldDB" id="A0A3M8P8P2"/>
<name>A0A3M8P8P2_9BACL</name>
<reference evidence="2 3" key="1">
    <citation type="journal article" date="2018" name="Int. J. Syst. Evol. Microbiol.">
        <title>Planococcus salinus sp. nov., a moderately halophilic bacterium isolated from a saline-alkali soil.</title>
        <authorList>
            <person name="Gan L."/>
        </authorList>
    </citation>
    <scope>NUCLEOTIDE SEQUENCE [LARGE SCALE GENOMIC DNA]</scope>
    <source>
        <strain evidence="2 3">LCB217</strain>
    </source>
</reference>
<sequence>MRSYWIWLLFLIVAWLLAIAHFGVSLSDMPLRMIGSACFFALFFLSPLLRQQNGWHFLLFISLAALAVAALWPRPEMMPNPYILLVFSIVAGKAVYRLHPVQAGITGAILAAGAVIPYLVGLPAMPIAFLLLCTAAGRWIYSIPADLESLRRNG</sequence>
<gene>
    <name evidence="2" type="ORF">EEX84_08805</name>
</gene>
<evidence type="ECO:0000313" key="3">
    <source>
        <dbReference type="Proteomes" id="UP000275473"/>
    </source>
</evidence>
<protein>
    <submittedName>
        <fullName evidence="2">Uncharacterized protein</fullName>
    </submittedName>
</protein>
<comment type="caution">
    <text evidence="2">The sequence shown here is derived from an EMBL/GenBank/DDBJ whole genome shotgun (WGS) entry which is preliminary data.</text>
</comment>
<keyword evidence="1" id="KW-0812">Transmembrane</keyword>
<feature type="transmembrane region" description="Helical" evidence="1">
    <location>
        <begin position="55"/>
        <end position="72"/>
    </location>
</feature>
<evidence type="ECO:0000256" key="1">
    <source>
        <dbReference type="SAM" id="Phobius"/>
    </source>
</evidence>
<organism evidence="2 3">
    <name type="scientific">Planococcus salinus</name>
    <dbReference type="NCBI Taxonomy" id="1848460"/>
    <lineage>
        <taxon>Bacteria</taxon>
        <taxon>Bacillati</taxon>
        <taxon>Bacillota</taxon>
        <taxon>Bacilli</taxon>
        <taxon>Bacillales</taxon>
        <taxon>Caryophanaceae</taxon>
        <taxon>Planococcus</taxon>
    </lineage>
</organism>
<keyword evidence="1" id="KW-1133">Transmembrane helix</keyword>
<proteinExistence type="predicted"/>
<dbReference type="EMBL" id="RIAX01000005">
    <property type="protein sequence ID" value="RNF39564.1"/>
    <property type="molecule type" value="Genomic_DNA"/>
</dbReference>
<accession>A0A3M8P8P2</accession>
<keyword evidence="1" id="KW-0472">Membrane</keyword>
<dbReference type="Proteomes" id="UP000275473">
    <property type="component" value="Unassembled WGS sequence"/>
</dbReference>
<feature type="transmembrane region" description="Helical" evidence="1">
    <location>
        <begin position="108"/>
        <end position="132"/>
    </location>
</feature>